<protein>
    <submittedName>
        <fullName evidence="2">Uncharacterized protein</fullName>
    </submittedName>
</protein>
<feature type="transmembrane region" description="Helical" evidence="1">
    <location>
        <begin position="305"/>
        <end position="325"/>
    </location>
</feature>
<feature type="transmembrane region" description="Helical" evidence="1">
    <location>
        <begin position="252"/>
        <end position="272"/>
    </location>
</feature>
<feature type="transmembrane region" description="Helical" evidence="1">
    <location>
        <begin position="133"/>
        <end position="153"/>
    </location>
</feature>
<dbReference type="AlphaFoldDB" id="A0A1D8TM20"/>
<dbReference type="Proteomes" id="UP000177870">
    <property type="component" value="Chromosome"/>
</dbReference>
<feature type="transmembrane region" description="Helical" evidence="1">
    <location>
        <begin position="173"/>
        <end position="193"/>
    </location>
</feature>
<dbReference type="KEGG" id="mpro:BJP34_03570"/>
<feature type="transmembrane region" description="Helical" evidence="1">
    <location>
        <begin position="15"/>
        <end position="33"/>
    </location>
</feature>
<dbReference type="EMBL" id="CP017599">
    <property type="protein sequence ID" value="AOW98646.1"/>
    <property type="molecule type" value="Genomic_DNA"/>
</dbReference>
<keyword evidence="1" id="KW-0472">Membrane</keyword>
<sequence length="327" mass="36852">MDSWIIKLHDFIGEIPFLVISLITAVTFCFWLIPYTTDLMVSCAAGLAGDYLGREQRTLVINSSTNNPELLLMLVSLGLGRLGGIATPLGSNFANIYLMFFVAPFFVLVKWFFKRDFNKILNLMTLINREKKLVIWHSIMSLSMFGFASIAYWCLTGGFQFNYLSEDIPLRTWHWLLIGVLICIIGIGIFVYFENNLKKKRPGLFEDITEEDFESNWWKFFLGTISLTVLCYVLNALFLAYTELYSSVLSQWLGSAVFVGLHYFIGSLISSLPEANVAIKNYERLTSPDLNTALASASQSNMTNLALGCFGCIIATILLLTGLSYKL</sequence>
<dbReference type="OrthoDB" id="444835at2"/>
<organism evidence="2 3">
    <name type="scientific">Moorena producens PAL-8-15-08-1</name>
    <dbReference type="NCBI Taxonomy" id="1458985"/>
    <lineage>
        <taxon>Bacteria</taxon>
        <taxon>Bacillati</taxon>
        <taxon>Cyanobacteriota</taxon>
        <taxon>Cyanophyceae</taxon>
        <taxon>Coleofasciculales</taxon>
        <taxon>Coleofasciculaceae</taxon>
        <taxon>Moorena</taxon>
    </lineage>
</organism>
<reference evidence="3" key="1">
    <citation type="submission" date="2016-10" db="EMBL/GenBank/DDBJ databases">
        <title>Comparative genomics uncovers the prolific and rare metabolic potential of the cyanobacterial genus Moorea.</title>
        <authorList>
            <person name="Leao T."/>
            <person name="Castelao G."/>
            <person name="Korobeynikov A."/>
            <person name="Monroe E.A."/>
            <person name="Podell S."/>
            <person name="Glukhov E."/>
            <person name="Allen E."/>
            <person name="Gerwick W.H."/>
            <person name="Gerwick L."/>
        </authorList>
    </citation>
    <scope>NUCLEOTIDE SEQUENCE [LARGE SCALE GENOMIC DNA]</scope>
    <source>
        <strain evidence="3">PAL-8-15-08-1</strain>
    </source>
</reference>
<gene>
    <name evidence="2" type="ORF">BJP34_03570</name>
</gene>
<accession>A0A1D8TM20</accession>
<evidence type="ECO:0000313" key="3">
    <source>
        <dbReference type="Proteomes" id="UP000177870"/>
    </source>
</evidence>
<name>A0A1D8TM20_9CYAN</name>
<evidence type="ECO:0000313" key="2">
    <source>
        <dbReference type="EMBL" id="AOW98646.1"/>
    </source>
</evidence>
<evidence type="ECO:0000256" key="1">
    <source>
        <dbReference type="SAM" id="Phobius"/>
    </source>
</evidence>
<feature type="transmembrane region" description="Helical" evidence="1">
    <location>
        <begin position="220"/>
        <end position="240"/>
    </location>
</feature>
<feature type="transmembrane region" description="Helical" evidence="1">
    <location>
        <begin position="96"/>
        <end position="113"/>
    </location>
</feature>
<keyword evidence="1" id="KW-1133">Transmembrane helix</keyword>
<proteinExistence type="predicted"/>
<keyword evidence="1" id="KW-0812">Transmembrane</keyword>